<proteinExistence type="predicted"/>
<organism evidence="1">
    <name type="scientific">freshwater metagenome</name>
    <dbReference type="NCBI Taxonomy" id="449393"/>
    <lineage>
        <taxon>unclassified sequences</taxon>
        <taxon>metagenomes</taxon>
        <taxon>ecological metagenomes</taxon>
    </lineage>
</organism>
<gene>
    <name evidence="1" type="ORF">UFOPK3376_02680</name>
</gene>
<accession>A0A6J7FAJ4</accession>
<protein>
    <submittedName>
        <fullName evidence="1">Unannotated protein</fullName>
    </submittedName>
</protein>
<name>A0A6J7FAJ4_9ZZZZ</name>
<evidence type="ECO:0000313" key="1">
    <source>
        <dbReference type="EMBL" id="CAB4889309.1"/>
    </source>
</evidence>
<reference evidence="1" key="1">
    <citation type="submission" date="2020-05" db="EMBL/GenBank/DDBJ databases">
        <authorList>
            <person name="Chiriac C."/>
            <person name="Salcher M."/>
            <person name="Ghai R."/>
            <person name="Kavagutti S V."/>
        </authorList>
    </citation>
    <scope>NUCLEOTIDE SEQUENCE</scope>
</reference>
<dbReference type="EMBL" id="CAFBLP010000096">
    <property type="protein sequence ID" value="CAB4889309.1"/>
    <property type="molecule type" value="Genomic_DNA"/>
</dbReference>
<sequence length="85" mass="9010">MVGGDACLELGEELAEPEHGQVAGVDTDQAAVDDGPDAFAILGGCQMKSRREAGFCGFVALVATEDEIDRWQHAFVLETLDDLDA</sequence>
<dbReference type="AlphaFoldDB" id="A0A6J7FAJ4"/>